<dbReference type="Pfam" id="PF00855">
    <property type="entry name" value="PWWP"/>
    <property type="match status" value="1"/>
</dbReference>
<sequence>MAKKKGGAGRVAKAAGAAAGVSAEAAPPREFNEGDLVLAKVKGWPAWPAQIERLETDGKHQGKYYVTYFGPGQQIGWCMPSELSDFDAEQKEAAIQKSQKKSADKKFISAVKEICGVQDERAGITHKDSGDENEVEDANGGSPEDDAARDSGLDGLEDDMTKEGDVTSVVKHETFMTQVTLNKQDDSVPFNDANPEEDVEDDAVDKDWGEKPEYNGSGLHSLEMAHRLEASPYGMGEEGAKSGGDVEDVDSDGNGGTRRAFRNALKRINETAEKDPEPKREVAESEGQVLTYQYGRKKNRNKNTNLDGSAVLSSAGAGGGQASAEESGPVVAESVGAQKKMKPKVGRPSKASQQAKAGGRDGKANVQVSKKSNGGEKDSKSERDNGGHGHGGGGKYAKDPSNNGHNRKEGFMKKKDMYSSSAKQGGENRERKWEDKKDVKRVASEADRLKKGPKKAQASSKSSVEVGKKLLGVPKQRDERAKDDFERSAFSGFHGGWKSKGDVKGEAPSKRKRADGEGEGEAGDVSTEGERGDGATSPKTDIDEKHLPLMKRPKMLGSEEKQKHVSVGRPGMDGAHADRDSPRDGKSRERGTSLPPKADKDRMRKAALDGEAALPPSKRRNRAFAAMSACEAEAATASAAESREQAGNGVSGNQGGSNVTENNEGGDTVSPLKAATVTPDISESGDGGHKAVKGESGHENAGGQERAESKRHVPLRETHATDSPSKGSGSEEASKLAGGKLEGRAKSFKSKSGGGSQNPGGHGSPGVAEKRKGHTTGSESGKLSAGSGGGTETFASVAKSSFDDSSIKNAVALANEKRNALKREADSSASMKVLIAAAQAKQRARQYSTGGSGSFGFAELDKFTSSMVCSPSPSQRRGSSGLGSPVVGGQGMVLDPHDRHGGWNGGVDERAGAASMDPAIDTEATIARDTFVGMLETVSRTKESIGRTTRQAMDCAKHGIAEQIVEIILLKLENEPSFHRRVDFWFLLDSVTQVAHTQKVSAFLPIVQASLPRILNAAAPPGGSARENRKQCLKVLNLWLERKVMPESIVRHFMTEIESHNDDKGAGGGGHRRLSRYERGVDDPVRDMDGMLVDEYGSNASLNLPDRFSLIPQLYEDEEEGSEDGDKKAETECVNAMNTSRSGEGEEASERHRTVLEDVDGELEMEDVSPTADSEVAASKERERLLRDRYAEDARAIPGQPPLPPGPPPGVPSPPPLPTEPPPSPPPPPQSPPPASSGPESPYPRTGIPMRASSHDASNQQQSDSPSTPTGYSGQPGQGSLGVSQGGSRSNAYPGGSVSQLPVPVGSPLPPTPSQHSSPGFGQGGSGGTRLPPPPPLPQAYRPQRLRSEVSASPGGECEISPRLARCGEEQVREASGGERGGESGSAQQDGGAAYSGGCTSSGAAEGAKGGDQGSAIGVPVYAANAPVYANQANQDQVYRMNAGVRPGAGAQFQFGPAGMPQPGVRGRPFGGHFSPHAQYQGPPMNPSGSQGPVQMLAFRPGGPSQSSWRPA</sequence>
<feature type="compositionally biased region" description="Low complexity" evidence="1">
    <location>
        <begin position="1281"/>
        <end position="1304"/>
    </location>
</feature>
<protein>
    <submittedName>
        <fullName evidence="4">Uncharacterized protein</fullName>
    </submittedName>
</protein>
<feature type="compositionally biased region" description="Basic and acidic residues" evidence="1">
    <location>
        <begin position="373"/>
        <end position="387"/>
    </location>
</feature>
<dbReference type="EMBL" id="CM026430">
    <property type="protein sequence ID" value="KAG0560849.1"/>
    <property type="molecule type" value="Genomic_DNA"/>
</dbReference>
<feature type="domain" description="CID" evidence="3">
    <location>
        <begin position="923"/>
        <end position="1061"/>
    </location>
</feature>
<feature type="compositionally biased region" description="Gly residues" evidence="1">
    <location>
        <begin position="752"/>
        <end position="764"/>
    </location>
</feature>
<feature type="region of interest" description="Disordered" evidence="1">
    <location>
        <begin position="1059"/>
        <end position="1081"/>
    </location>
</feature>
<dbReference type="PANTHER" id="PTHR12550">
    <property type="entry name" value="HEPATOMA-DERIVED GROWTH FACTOR-RELATED"/>
    <property type="match status" value="1"/>
</dbReference>
<dbReference type="GO" id="GO:0005634">
    <property type="term" value="C:nucleus"/>
    <property type="evidence" value="ECO:0007669"/>
    <property type="project" value="UniProtKB-ARBA"/>
</dbReference>
<feature type="region of interest" description="Disordered" evidence="1">
    <location>
        <begin position="1158"/>
        <end position="1417"/>
    </location>
</feature>
<keyword evidence="5" id="KW-1185">Reference proteome</keyword>
<feature type="compositionally biased region" description="Acidic residues" evidence="1">
    <location>
        <begin position="1158"/>
        <end position="1167"/>
    </location>
</feature>
<evidence type="ECO:0000259" key="2">
    <source>
        <dbReference type="PROSITE" id="PS50812"/>
    </source>
</evidence>
<feature type="compositionally biased region" description="Basic and acidic residues" evidence="1">
    <location>
        <begin position="575"/>
        <end position="608"/>
    </location>
</feature>
<feature type="region of interest" description="Disordered" evidence="1">
    <location>
        <begin position="1"/>
        <end position="25"/>
    </location>
</feature>
<dbReference type="PROSITE" id="PS51391">
    <property type="entry name" value="CID"/>
    <property type="match status" value="1"/>
</dbReference>
<feature type="compositionally biased region" description="Pro residues" evidence="1">
    <location>
        <begin position="1199"/>
        <end position="1236"/>
    </location>
</feature>
<dbReference type="SUPFAM" id="SSF63748">
    <property type="entry name" value="Tudor/PWWP/MBT"/>
    <property type="match status" value="1"/>
</dbReference>
<organism evidence="4 5">
    <name type="scientific">Ceratodon purpureus</name>
    <name type="common">Fire moss</name>
    <name type="synonym">Dicranum purpureum</name>
    <dbReference type="NCBI Taxonomy" id="3225"/>
    <lineage>
        <taxon>Eukaryota</taxon>
        <taxon>Viridiplantae</taxon>
        <taxon>Streptophyta</taxon>
        <taxon>Embryophyta</taxon>
        <taxon>Bryophyta</taxon>
        <taxon>Bryophytina</taxon>
        <taxon>Bryopsida</taxon>
        <taxon>Dicranidae</taxon>
        <taxon>Pseudoditrichales</taxon>
        <taxon>Ditrichaceae</taxon>
        <taxon>Ceratodon</taxon>
    </lineage>
</organism>
<dbReference type="Proteomes" id="UP000822688">
    <property type="component" value="Chromosome 9"/>
</dbReference>
<dbReference type="InterPro" id="IPR008942">
    <property type="entry name" value="ENTH_VHS"/>
</dbReference>
<feature type="compositionally biased region" description="Basic and acidic residues" evidence="1">
    <location>
        <begin position="1178"/>
        <end position="1195"/>
    </location>
</feature>
<proteinExistence type="predicted"/>
<evidence type="ECO:0000313" key="4">
    <source>
        <dbReference type="EMBL" id="KAG0560849.1"/>
    </source>
</evidence>
<feature type="compositionally biased region" description="Basic and acidic residues" evidence="1">
    <location>
        <begin position="705"/>
        <end position="720"/>
    </location>
</feature>
<dbReference type="PROSITE" id="PS50812">
    <property type="entry name" value="PWWP"/>
    <property type="match status" value="1"/>
</dbReference>
<gene>
    <name evidence="4" type="ORF">KC19_9G018700</name>
</gene>
<feature type="compositionally biased region" description="Low complexity" evidence="1">
    <location>
        <begin position="623"/>
        <end position="648"/>
    </location>
</feature>
<feature type="compositionally biased region" description="Acidic residues" evidence="1">
    <location>
        <begin position="131"/>
        <end position="145"/>
    </location>
</feature>
<feature type="region of interest" description="Disordered" evidence="1">
    <location>
        <begin position="1452"/>
        <end position="1512"/>
    </location>
</feature>
<dbReference type="PANTHER" id="PTHR12550:SF70">
    <property type="entry name" value="JIL-1 ANCHORING AND STABILIZING PROTEIN, ISOFORM A"/>
    <property type="match status" value="1"/>
</dbReference>
<dbReference type="InterPro" id="IPR000313">
    <property type="entry name" value="PWWP_dom"/>
</dbReference>
<feature type="compositionally biased region" description="Basic and acidic residues" evidence="1">
    <location>
        <begin position="267"/>
        <end position="283"/>
    </location>
</feature>
<dbReference type="Gene3D" id="2.30.30.140">
    <property type="match status" value="1"/>
</dbReference>
<dbReference type="SMART" id="SM00582">
    <property type="entry name" value="RPR"/>
    <property type="match status" value="1"/>
</dbReference>
<dbReference type="Gene3D" id="1.25.40.90">
    <property type="match status" value="1"/>
</dbReference>
<reference evidence="4" key="1">
    <citation type="submission" date="2020-06" db="EMBL/GenBank/DDBJ databases">
        <title>WGS assembly of Ceratodon purpureus strain R40.</title>
        <authorList>
            <person name="Carey S.B."/>
            <person name="Jenkins J."/>
            <person name="Shu S."/>
            <person name="Lovell J.T."/>
            <person name="Sreedasyam A."/>
            <person name="Maumus F."/>
            <person name="Tiley G.P."/>
            <person name="Fernandez-Pozo N."/>
            <person name="Barry K."/>
            <person name="Chen C."/>
            <person name="Wang M."/>
            <person name="Lipzen A."/>
            <person name="Daum C."/>
            <person name="Saski C.A."/>
            <person name="Payton A.C."/>
            <person name="Mcbreen J.C."/>
            <person name="Conrad R.E."/>
            <person name="Kollar L.M."/>
            <person name="Olsson S."/>
            <person name="Huttunen S."/>
            <person name="Landis J.B."/>
            <person name="Wickett N.J."/>
            <person name="Johnson M.G."/>
            <person name="Rensing S.A."/>
            <person name="Grimwood J."/>
            <person name="Schmutz J."/>
            <person name="Mcdaniel S.F."/>
        </authorList>
    </citation>
    <scope>NUCLEOTIDE SEQUENCE</scope>
    <source>
        <strain evidence="4">R40</strain>
    </source>
</reference>
<evidence type="ECO:0000256" key="1">
    <source>
        <dbReference type="SAM" id="MobiDB-lite"/>
    </source>
</evidence>
<feature type="compositionally biased region" description="Basic and acidic residues" evidence="1">
    <location>
        <begin position="159"/>
        <end position="174"/>
    </location>
</feature>
<feature type="compositionally biased region" description="Basic and acidic residues" evidence="1">
    <location>
        <begin position="406"/>
        <end position="417"/>
    </location>
</feature>
<feature type="compositionally biased region" description="Polar residues" evidence="1">
    <location>
        <begin position="1255"/>
        <end position="1272"/>
    </location>
</feature>
<dbReference type="Pfam" id="PF04818">
    <property type="entry name" value="CID"/>
    <property type="match status" value="1"/>
</dbReference>
<feature type="compositionally biased region" description="Basic and acidic residues" evidence="1">
    <location>
        <begin position="686"/>
        <end position="698"/>
    </location>
</feature>
<feature type="compositionally biased region" description="Basic and acidic residues" evidence="1">
    <location>
        <begin position="475"/>
        <end position="487"/>
    </location>
</feature>
<comment type="caution">
    <text evidence="4">The sequence shown here is derived from an EMBL/GenBank/DDBJ whole genome shotgun (WGS) entry which is preliminary data.</text>
</comment>
<feature type="compositionally biased region" description="Basic and acidic residues" evidence="1">
    <location>
        <begin position="426"/>
        <end position="450"/>
    </location>
</feature>
<feature type="region of interest" description="Disordered" evidence="1">
    <location>
        <begin position="122"/>
        <end position="802"/>
    </location>
</feature>
<feature type="compositionally biased region" description="Low complexity" evidence="1">
    <location>
        <begin position="10"/>
        <end position="25"/>
    </location>
</feature>
<dbReference type="InterPro" id="IPR006569">
    <property type="entry name" value="CID_dom"/>
</dbReference>
<name>A0A8T0GRD0_CERPU</name>
<feature type="compositionally biased region" description="Basic and acidic residues" evidence="1">
    <location>
        <begin position="1366"/>
        <end position="1382"/>
    </location>
</feature>
<evidence type="ECO:0000259" key="3">
    <source>
        <dbReference type="PROSITE" id="PS51391"/>
    </source>
</evidence>
<feature type="compositionally biased region" description="Acidic residues" evidence="1">
    <location>
        <begin position="194"/>
        <end position="204"/>
    </location>
</feature>
<accession>A0A8T0GRD0</accession>
<evidence type="ECO:0000313" key="5">
    <source>
        <dbReference type="Proteomes" id="UP000822688"/>
    </source>
</evidence>
<feature type="compositionally biased region" description="Basic and acidic residues" evidence="1">
    <location>
        <begin position="499"/>
        <end position="509"/>
    </location>
</feature>
<feature type="domain" description="PWWP" evidence="2">
    <location>
        <begin position="33"/>
        <end position="77"/>
    </location>
</feature>